<dbReference type="AlphaFoldDB" id="A0A4V6A670"/>
<reference evidence="2 3" key="1">
    <citation type="journal article" date="2015" name="Genome Biol.">
        <title>Comparative genomics of Steinernema reveals deeply conserved gene regulatory networks.</title>
        <authorList>
            <person name="Dillman A.R."/>
            <person name="Macchietto M."/>
            <person name="Porter C.F."/>
            <person name="Rogers A."/>
            <person name="Williams B."/>
            <person name="Antoshechkin I."/>
            <person name="Lee M.M."/>
            <person name="Goodwin Z."/>
            <person name="Lu X."/>
            <person name="Lewis E.E."/>
            <person name="Goodrich-Blair H."/>
            <person name="Stock S.P."/>
            <person name="Adams B.J."/>
            <person name="Sternberg P.W."/>
            <person name="Mortazavi A."/>
        </authorList>
    </citation>
    <scope>NUCLEOTIDE SEQUENCE [LARGE SCALE GENOMIC DNA]</scope>
    <source>
        <strain evidence="2 3">ALL</strain>
    </source>
</reference>
<feature type="compositionally biased region" description="Polar residues" evidence="1">
    <location>
        <begin position="79"/>
        <end position="89"/>
    </location>
</feature>
<proteinExistence type="predicted"/>
<evidence type="ECO:0000256" key="1">
    <source>
        <dbReference type="SAM" id="MobiDB-lite"/>
    </source>
</evidence>
<sequence>MMTSSYLPSTATTVLGDPPHSEPINMDQPPKSSGLVHLGMARPKAARRIAKPNATSTLPMSTKTSASNSVSSADAPEPMSQSVESTSATPAPMASPRLPDSAPPRIVLRPLVNLDPQSCHVERRSRWFRRSSRRRTSNRSPRRLLTPSRSRS</sequence>
<dbReference type="EMBL" id="AZBU02000002">
    <property type="protein sequence ID" value="TKR93235.1"/>
    <property type="molecule type" value="Genomic_DNA"/>
</dbReference>
<feature type="compositionally biased region" description="Low complexity" evidence="1">
    <location>
        <begin position="143"/>
        <end position="152"/>
    </location>
</feature>
<protein>
    <submittedName>
        <fullName evidence="2">Uncharacterized protein</fullName>
    </submittedName>
</protein>
<evidence type="ECO:0000313" key="3">
    <source>
        <dbReference type="Proteomes" id="UP000298663"/>
    </source>
</evidence>
<feature type="compositionally biased region" description="Polar residues" evidence="1">
    <location>
        <begin position="1"/>
        <end position="13"/>
    </location>
</feature>
<feature type="region of interest" description="Disordered" evidence="1">
    <location>
        <begin position="1"/>
        <end position="152"/>
    </location>
</feature>
<comment type="caution">
    <text evidence="2">The sequence shown here is derived from an EMBL/GenBank/DDBJ whole genome shotgun (WGS) entry which is preliminary data.</text>
</comment>
<gene>
    <name evidence="2" type="ORF">L596_007729</name>
</gene>
<organism evidence="2 3">
    <name type="scientific">Steinernema carpocapsae</name>
    <name type="common">Entomopathogenic nematode</name>
    <dbReference type="NCBI Taxonomy" id="34508"/>
    <lineage>
        <taxon>Eukaryota</taxon>
        <taxon>Metazoa</taxon>
        <taxon>Ecdysozoa</taxon>
        <taxon>Nematoda</taxon>
        <taxon>Chromadorea</taxon>
        <taxon>Rhabditida</taxon>
        <taxon>Tylenchina</taxon>
        <taxon>Panagrolaimomorpha</taxon>
        <taxon>Strongyloidoidea</taxon>
        <taxon>Steinernematidae</taxon>
        <taxon>Steinernema</taxon>
    </lineage>
</organism>
<keyword evidence="3" id="KW-1185">Reference proteome</keyword>
<feature type="compositionally biased region" description="Basic residues" evidence="1">
    <location>
        <begin position="126"/>
        <end position="142"/>
    </location>
</feature>
<reference evidence="2 3" key="2">
    <citation type="journal article" date="2019" name="G3 (Bethesda)">
        <title>Hybrid Assembly of the Genome of the Entomopathogenic Nematode Steinernema carpocapsae Identifies the X-Chromosome.</title>
        <authorList>
            <person name="Serra L."/>
            <person name="Macchietto M."/>
            <person name="Macias-Munoz A."/>
            <person name="McGill C.J."/>
            <person name="Rodriguez I.M."/>
            <person name="Rodriguez B."/>
            <person name="Murad R."/>
            <person name="Mortazavi A."/>
        </authorList>
    </citation>
    <scope>NUCLEOTIDE SEQUENCE [LARGE SCALE GENOMIC DNA]</scope>
    <source>
        <strain evidence="2 3">ALL</strain>
    </source>
</reference>
<feature type="compositionally biased region" description="Low complexity" evidence="1">
    <location>
        <begin position="61"/>
        <end position="73"/>
    </location>
</feature>
<dbReference type="Proteomes" id="UP000298663">
    <property type="component" value="Unassembled WGS sequence"/>
</dbReference>
<name>A0A4V6A670_STECR</name>
<evidence type="ECO:0000313" key="2">
    <source>
        <dbReference type="EMBL" id="TKR93235.1"/>
    </source>
</evidence>
<accession>A0A4V6A670</accession>